<evidence type="ECO:0008006" key="4">
    <source>
        <dbReference type="Google" id="ProtNLM"/>
    </source>
</evidence>
<protein>
    <recommendedName>
        <fullName evidence="4">Zn(2)-C6 fungal-type domain-containing protein</fullName>
    </recommendedName>
</protein>
<reference evidence="2" key="1">
    <citation type="submission" date="2022-07" db="EMBL/GenBank/DDBJ databases">
        <title>Genome Sequence of Physisporinus lineatus.</title>
        <authorList>
            <person name="Buettner E."/>
        </authorList>
    </citation>
    <scope>NUCLEOTIDE SEQUENCE</scope>
    <source>
        <strain evidence="2">VT162</strain>
    </source>
</reference>
<dbReference type="Proteomes" id="UP001212997">
    <property type="component" value="Unassembled WGS sequence"/>
</dbReference>
<comment type="caution">
    <text evidence="2">The sequence shown here is derived from an EMBL/GenBank/DDBJ whole genome shotgun (WGS) entry which is preliminary data.</text>
</comment>
<dbReference type="EMBL" id="JANAWD010000119">
    <property type="protein sequence ID" value="KAJ3486498.1"/>
    <property type="molecule type" value="Genomic_DNA"/>
</dbReference>
<name>A0AAD5V5F3_9APHY</name>
<sequence length="245" mass="27234">MKSLEGKPISLPQHGHLINAKAVDILNLLPRRGVPTPVSAVHAKVVVEYVSEAQNELSRNPSDKNVLRGFQDAVDFQTAVLQHHTDMRSEVPQKLGSVSGVQVVRHQNLVDTLSPCAKCKENDIACVLAKNSPTMRCQNCRDRHWKCVRPPSKRNEFGTEVSEASTSPTKRARMADEDDSSTPSNYNHTLSSSGWNGLLKARQNFLDSLEVLRQEVEATQSAAFDEVYASARVWQLREDLLLGTH</sequence>
<keyword evidence="3" id="KW-1185">Reference proteome</keyword>
<accession>A0AAD5V5F3</accession>
<evidence type="ECO:0000256" key="1">
    <source>
        <dbReference type="SAM" id="MobiDB-lite"/>
    </source>
</evidence>
<evidence type="ECO:0000313" key="2">
    <source>
        <dbReference type="EMBL" id="KAJ3486498.1"/>
    </source>
</evidence>
<feature type="region of interest" description="Disordered" evidence="1">
    <location>
        <begin position="151"/>
        <end position="188"/>
    </location>
</feature>
<dbReference type="AlphaFoldDB" id="A0AAD5V5F3"/>
<organism evidence="2 3">
    <name type="scientific">Meripilus lineatus</name>
    <dbReference type="NCBI Taxonomy" id="2056292"/>
    <lineage>
        <taxon>Eukaryota</taxon>
        <taxon>Fungi</taxon>
        <taxon>Dikarya</taxon>
        <taxon>Basidiomycota</taxon>
        <taxon>Agaricomycotina</taxon>
        <taxon>Agaricomycetes</taxon>
        <taxon>Polyporales</taxon>
        <taxon>Meripilaceae</taxon>
        <taxon>Meripilus</taxon>
    </lineage>
</organism>
<gene>
    <name evidence="2" type="ORF">NLI96_g4197</name>
</gene>
<proteinExistence type="predicted"/>
<evidence type="ECO:0000313" key="3">
    <source>
        <dbReference type="Proteomes" id="UP001212997"/>
    </source>
</evidence>